<dbReference type="Gene3D" id="3.40.50.10540">
    <property type="entry name" value="Crotonobetainyl-coa:carnitine coa-transferase, domain 1"/>
    <property type="match status" value="1"/>
</dbReference>
<dbReference type="PANTHER" id="PTHR48228:SF4">
    <property type="entry name" value="BLR3030 PROTEIN"/>
    <property type="match status" value="1"/>
</dbReference>
<dbReference type="Proteomes" id="UP000318720">
    <property type="component" value="Unassembled WGS sequence"/>
</dbReference>
<proteinExistence type="predicted"/>
<dbReference type="PANTHER" id="PTHR48228">
    <property type="entry name" value="SUCCINYL-COA--D-CITRAMALATE COA-TRANSFERASE"/>
    <property type="match status" value="1"/>
</dbReference>
<dbReference type="InterPro" id="IPR050509">
    <property type="entry name" value="CoA-transferase_III"/>
</dbReference>
<name>A0AAE8W5C7_9ACTN</name>
<dbReference type="GO" id="GO:0016740">
    <property type="term" value="F:transferase activity"/>
    <property type="evidence" value="ECO:0007669"/>
    <property type="project" value="UniProtKB-KW"/>
</dbReference>
<comment type="caution">
    <text evidence="1">The sequence shown here is derived from an EMBL/GenBank/DDBJ whole genome shotgun (WGS) entry which is preliminary data.</text>
</comment>
<dbReference type="AlphaFoldDB" id="A0AAE8W5C7"/>
<protein>
    <submittedName>
        <fullName evidence="1">Acyl-CoA transferase</fullName>
    </submittedName>
</protein>
<dbReference type="InterPro" id="IPR003673">
    <property type="entry name" value="CoA-Trfase_fam_III"/>
</dbReference>
<dbReference type="InterPro" id="IPR023606">
    <property type="entry name" value="CoA-Trfase_III_dom_1_sf"/>
</dbReference>
<dbReference type="SUPFAM" id="SSF89796">
    <property type="entry name" value="CoA-transferase family III (CaiB/BaiF)"/>
    <property type="match status" value="2"/>
</dbReference>
<sequence>MPTPRLSSLSPWKDGAMNTHDHPAAWSFLSQIWDSLGGEEKALERVRFEGHGALRSPFAVTDLAAASFASAGLALSDLVATVDGGGPRVRVDRVLASGWFDLPVGPSQPLDGSAGQGIPHKWMCEFQTADDRWLRVQATFPTLRSRIARALGTGEDPGEFESEIRKHAAEDVERLLVDEGAAVAISRTVEEWRGHAQGCSVATEPIVRIETADEGGDAWKPTPGRPLAGIRVLDLTRVISGPMATRFLAACGAEVLRIDRPGSDESSGVFGRGSDVMLGKRWALLDLRTEDGRDRFLRLLSEADVLVHGYRPGALDSLVAPEIRAAVRPGLVEVALNAYGWTGPWKDRRGFDTLVQFSSGLADATTAWALADPEHRTPINALGRLVDADRPRHLPVEALDFATGYQIAAAAIRGLTHRVTTGEGSVSRLSLARTAALLIGEGHVPEEPEIRLPLDGPYENRIFVSGDGRPVKRLEFPVTIEETPLFWERPFEAAGSSVPRWSTAG</sequence>
<evidence type="ECO:0000313" key="2">
    <source>
        <dbReference type="Proteomes" id="UP000318720"/>
    </source>
</evidence>
<keyword evidence="1" id="KW-0808">Transferase</keyword>
<organism evidence="1 2">
    <name type="scientific">Streptomyces ipomoeae</name>
    <dbReference type="NCBI Taxonomy" id="103232"/>
    <lineage>
        <taxon>Bacteria</taxon>
        <taxon>Bacillati</taxon>
        <taxon>Actinomycetota</taxon>
        <taxon>Actinomycetes</taxon>
        <taxon>Kitasatosporales</taxon>
        <taxon>Streptomycetaceae</taxon>
        <taxon>Streptomyces</taxon>
    </lineage>
</organism>
<reference evidence="1 2" key="1">
    <citation type="submission" date="2019-03" db="EMBL/GenBank/DDBJ databases">
        <title>Comparative genomic analyses of the sweetpotato soil rot pathogen, Streptomyces ipomoeae.</title>
        <authorList>
            <person name="Ruschel Soares N."/>
            <person name="Badger J.H."/>
            <person name="Huguet-Tapia J.C."/>
            <person name="Clark C.A."/>
            <person name="Pettis G.S."/>
        </authorList>
    </citation>
    <scope>NUCLEOTIDE SEQUENCE [LARGE SCALE GENOMIC DNA]</scope>
    <source>
        <strain evidence="1 2">88-35</strain>
    </source>
</reference>
<gene>
    <name evidence="1" type="ORF">Sipo8835_07395</name>
</gene>
<accession>A0AAE8W5C7</accession>
<dbReference type="Pfam" id="PF02515">
    <property type="entry name" value="CoA_transf_3"/>
    <property type="match status" value="1"/>
</dbReference>
<evidence type="ECO:0000313" key="1">
    <source>
        <dbReference type="EMBL" id="TQE37541.1"/>
    </source>
</evidence>
<dbReference type="EMBL" id="SPAZ01000057">
    <property type="protein sequence ID" value="TQE37541.1"/>
    <property type="molecule type" value="Genomic_DNA"/>
</dbReference>